<dbReference type="EMBL" id="MU006317">
    <property type="protein sequence ID" value="KAF2848492.1"/>
    <property type="molecule type" value="Genomic_DNA"/>
</dbReference>
<reference evidence="1" key="1">
    <citation type="submission" date="2020-01" db="EMBL/GenBank/DDBJ databases">
        <authorList>
            <consortium name="DOE Joint Genome Institute"/>
            <person name="Haridas S."/>
            <person name="Albert R."/>
            <person name="Binder M."/>
            <person name="Bloem J."/>
            <person name="Labutti K."/>
            <person name="Salamov A."/>
            <person name="Andreopoulos B."/>
            <person name="Baker S.E."/>
            <person name="Barry K."/>
            <person name="Bills G."/>
            <person name="Bluhm B.H."/>
            <person name="Cannon C."/>
            <person name="Castanera R."/>
            <person name="Culley D.E."/>
            <person name="Daum C."/>
            <person name="Ezra D."/>
            <person name="Gonzalez J.B."/>
            <person name="Henrissat B."/>
            <person name="Kuo A."/>
            <person name="Liang C."/>
            <person name="Lipzen A."/>
            <person name="Lutzoni F."/>
            <person name="Magnuson J."/>
            <person name="Mondo S."/>
            <person name="Nolan M."/>
            <person name="Ohm R."/>
            <person name="Pangilinan J."/>
            <person name="Park H.-J."/>
            <person name="Ramirez L."/>
            <person name="Alfaro M."/>
            <person name="Sun H."/>
            <person name="Tritt A."/>
            <person name="Yoshinaga Y."/>
            <person name="Zwiers L.-H."/>
            <person name="Turgeon B.G."/>
            <person name="Goodwin S.B."/>
            <person name="Spatafora J.W."/>
            <person name="Crous P.W."/>
            <person name="Grigoriev I.V."/>
        </authorList>
    </citation>
    <scope>NUCLEOTIDE SEQUENCE</scope>
    <source>
        <strain evidence="1">IPT5</strain>
    </source>
</reference>
<gene>
    <name evidence="1" type="ORF">T440DRAFT_470103</name>
</gene>
<sequence>MRERQQRRYVCLPRYTSTGNKAVRVLKCVKAFALNVISREAGRASSIRPLKGLINNCAAERERLCPSEGALCINIVLLLVVPA</sequence>
<evidence type="ECO:0000313" key="1">
    <source>
        <dbReference type="EMBL" id="KAF2848492.1"/>
    </source>
</evidence>
<dbReference type="AlphaFoldDB" id="A0A6A7AZE1"/>
<dbReference type="Proteomes" id="UP000799423">
    <property type="component" value="Unassembled WGS sequence"/>
</dbReference>
<name>A0A6A7AZE1_9PLEO</name>
<accession>A0A6A7AZE1</accession>
<organism evidence="1 2">
    <name type="scientific">Plenodomus tracheiphilus IPT5</name>
    <dbReference type="NCBI Taxonomy" id="1408161"/>
    <lineage>
        <taxon>Eukaryota</taxon>
        <taxon>Fungi</taxon>
        <taxon>Dikarya</taxon>
        <taxon>Ascomycota</taxon>
        <taxon>Pezizomycotina</taxon>
        <taxon>Dothideomycetes</taxon>
        <taxon>Pleosporomycetidae</taxon>
        <taxon>Pleosporales</taxon>
        <taxon>Pleosporineae</taxon>
        <taxon>Leptosphaeriaceae</taxon>
        <taxon>Plenodomus</taxon>
    </lineage>
</organism>
<evidence type="ECO:0000313" key="2">
    <source>
        <dbReference type="Proteomes" id="UP000799423"/>
    </source>
</evidence>
<keyword evidence="2" id="KW-1185">Reference proteome</keyword>
<proteinExistence type="predicted"/>
<protein>
    <submittedName>
        <fullName evidence="1">Uncharacterized protein</fullName>
    </submittedName>
</protein>